<dbReference type="PATRIC" id="fig|1042209.11.peg.562"/>
<dbReference type="EMBL" id="AFOY02000003">
    <property type="protein sequence ID" value="EXF96382.1"/>
    <property type="molecule type" value="Genomic_DNA"/>
</dbReference>
<protein>
    <submittedName>
        <fullName evidence="1">Uncharacterized protein</fullName>
    </submittedName>
</protein>
<dbReference type="HOGENOM" id="CLU_2957155_0_0_6"/>
<gene>
    <name evidence="1" type="ORF">HK44_020195</name>
</gene>
<proteinExistence type="predicted"/>
<dbReference type="Proteomes" id="UP000022611">
    <property type="component" value="Unassembled WGS sequence"/>
</dbReference>
<accession>A0A010TH53</accession>
<comment type="caution">
    <text evidence="1">The sequence shown here is derived from an EMBL/GenBank/DDBJ whole genome shotgun (WGS) entry which is preliminary data.</text>
</comment>
<sequence>MQFPSERLGSVLSGVRHLHFILRSTGGFLGLFSGPACRKHEYVVISKKMQYLLGLLVVT</sequence>
<name>A0A010TH53_PSEFL</name>
<organism evidence="1 2">
    <name type="scientific">Pseudomonas fluorescens HK44</name>
    <dbReference type="NCBI Taxonomy" id="1042209"/>
    <lineage>
        <taxon>Bacteria</taxon>
        <taxon>Pseudomonadati</taxon>
        <taxon>Pseudomonadota</taxon>
        <taxon>Gammaproteobacteria</taxon>
        <taxon>Pseudomonadales</taxon>
        <taxon>Pseudomonadaceae</taxon>
        <taxon>Pseudomonas</taxon>
    </lineage>
</organism>
<reference evidence="1 2" key="1">
    <citation type="journal article" date="2011" name="J. Bacteriol.">
        <title>Draft genome sequence of the polycyclic aromatic hydrocarbon-degrading, genetically engineered bioluminescent bioreporter Pseudomonas fluorescens HK44.</title>
        <authorList>
            <person name="Chauhan A."/>
            <person name="Layton A.C."/>
            <person name="Williams D.E."/>
            <person name="Smartt A.E."/>
            <person name="Ripp S."/>
            <person name="Karpinets T.V."/>
            <person name="Brown S.D."/>
            <person name="Sayler G.S."/>
        </authorList>
    </citation>
    <scope>NUCLEOTIDE SEQUENCE [LARGE SCALE GENOMIC DNA]</scope>
    <source>
        <strain evidence="1 2">HK44</strain>
    </source>
</reference>
<evidence type="ECO:0000313" key="2">
    <source>
        <dbReference type="Proteomes" id="UP000022611"/>
    </source>
</evidence>
<evidence type="ECO:0000313" key="1">
    <source>
        <dbReference type="EMBL" id="EXF96382.1"/>
    </source>
</evidence>
<dbReference type="AlphaFoldDB" id="A0A010TH53"/>